<keyword evidence="2" id="KW-0812">Transmembrane</keyword>
<dbReference type="EMBL" id="JADGJD010000026">
    <property type="protein sequence ID" value="KAJ3056614.1"/>
    <property type="molecule type" value="Genomic_DNA"/>
</dbReference>
<keyword evidence="4" id="KW-1185">Reference proteome</keyword>
<keyword evidence="2" id="KW-0472">Membrane</keyword>
<feature type="region of interest" description="Disordered" evidence="1">
    <location>
        <begin position="1"/>
        <end position="25"/>
    </location>
</feature>
<feature type="compositionally biased region" description="Basic and acidic residues" evidence="1">
    <location>
        <begin position="1"/>
        <end position="19"/>
    </location>
</feature>
<reference evidence="3" key="1">
    <citation type="submission" date="2020-05" db="EMBL/GenBank/DDBJ databases">
        <title>Phylogenomic resolution of chytrid fungi.</title>
        <authorList>
            <person name="Stajich J.E."/>
            <person name="Amses K."/>
            <person name="Simmons R."/>
            <person name="Seto K."/>
            <person name="Myers J."/>
            <person name="Bonds A."/>
            <person name="Quandt C.A."/>
            <person name="Barry K."/>
            <person name="Liu P."/>
            <person name="Grigoriev I."/>
            <person name="Longcore J.E."/>
            <person name="James T.Y."/>
        </authorList>
    </citation>
    <scope>NUCLEOTIDE SEQUENCE</scope>
    <source>
        <strain evidence="3">JEL0318</strain>
    </source>
</reference>
<dbReference type="Proteomes" id="UP001212841">
    <property type="component" value="Unassembled WGS sequence"/>
</dbReference>
<feature type="transmembrane region" description="Helical" evidence="2">
    <location>
        <begin position="161"/>
        <end position="180"/>
    </location>
</feature>
<evidence type="ECO:0000313" key="3">
    <source>
        <dbReference type="EMBL" id="KAJ3056614.1"/>
    </source>
</evidence>
<name>A0AAD5SJ69_9FUNG</name>
<evidence type="ECO:0000313" key="4">
    <source>
        <dbReference type="Proteomes" id="UP001212841"/>
    </source>
</evidence>
<feature type="transmembrane region" description="Helical" evidence="2">
    <location>
        <begin position="127"/>
        <end position="146"/>
    </location>
</feature>
<evidence type="ECO:0000256" key="1">
    <source>
        <dbReference type="SAM" id="MobiDB-lite"/>
    </source>
</evidence>
<keyword evidence="2" id="KW-1133">Transmembrane helix</keyword>
<evidence type="ECO:0000256" key="2">
    <source>
        <dbReference type="SAM" id="Phobius"/>
    </source>
</evidence>
<proteinExistence type="predicted"/>
<organism evidence="3 4">
    <name type="scientific">Rhizophlyctis rosea</name>
    <dbReference type="NCBI Taxonomy" id="64517"/>
    <lineage>
        <taxon>Eukaryota</taxon>
        <taxon>Fungi</taxon>
        <taxon>Fungi incertae sedis</taxon>
        <taxon>Chytridiomycota</taxon>
        <taxon>Chytridiomycota incertae sedis</taxon>
        <taxon>Chytridiomycetes</taxon>
        <taxon>Rhizophlyctidales</taxon>
        <taxon>Rhizophlyctidaceae</taxon>
        <taxon>Rhizophlyctis</taxon>
    </lineage>
</organism>
<gene>
    <name evidence="3" type="ORF">HK097_005538</name>
</gene>
<protein>
    <submittedName>
        <fullName evidence="3">Uncharacterized protein</fullName>
    </submittedName>
</protein>
<accession>A0AAD5SJ69</accession>
<dbReference type="AlphaFoldDB" id="A0AAD5SJ69"/>
<comment type="caution">
    <text evidence="3">The sequence shown here is derived from an EMBL/GenBank/DDBJ whole genome shotgun (WGS) entry which is preliminary data.</text>
</comment>
<sequence length="216" mass="25433">MTSENRRAQDEAETDDHFYLDPSNPTAADDAFQQYRHGFYRLFAYRQLKKQQTSKTKKKGKKFTMPEAKPPQDIYEVDEFVNYLTNVKWDMRTTVGLLMWERDNTLDMEDEEDRKVKRRKRISSVSLWRLWSYFSAVLPLAVWELLLKPKASPTDLVQWPGLFRIVVISLASGFGMRTWLKLLHFEVQALVWTDPWQHGLVFYDVGGGMLIGMLFP</sequence>